<dbReference type="AlphaFoldDB" id="A0A7S7L5H4"/>
<keyword evidence="1" id="KW-1133">Transmembrane helix</keyword>
<sequence>MSWMTLYFKELRLTRTKFLLNIIFLIMVAALFYFLIVRYSPFFVTLTIPLIIVHLFYMFFAMFDSLRQEWKQKTTVFWLNIPSSGWHLLTAKFVAAMTQLFASLLATFMIVYFLLKRSSGMFADTQIPEFLIEQYESYWWILFIGIFMASIQSGVVATFIYMMGKSIRKIGWLLGIGISILGSWFWFKFSETAIYKGLTEWGVILHEKELIDSFNFHFDANIGEPNFDMGVANEVNLYIGTQIVDLLMVVVVLLICAWLLDHKVEA</sequence>
<evidence type="ECO:0000256" key="1">
    <source>
        <dbReference type="SAM" id="Phobius"/>
    </source>
</evidence>
<feature type="transmembrane region" description="Helical" evidence="1">
    <location>
        <begin position="138"/>
        <end position="163"/>
    </location>
</feature>
<feature type="transmembrane region" description="Helical" evidence="1">
    <location>
        <begin position="93"/>
        <end position="115"/>
    </location>
</feature>
<keyword evidence="1" id="KW-0812">Transmembrane</keyword>
<organism evidence="2 3">
    <name type="scientific">Anaerobacillus isosaccharinicus</name>
    <dbReference type="NCBI Taxonomy" id="1532552"/>
    <lineage>
        <taxon>Bacteria</taxon>
        <taxon>Bacillati</taxon>
        <taxon>Bacillota</taxon>
        <taxon>Bacilli</taxon>
        <taxon>Bacillales</taxon>
        <taxon>Bacillaceae</taxon>
        <taxon>Anaerobacillus</taxon>
    </lineage>
</organism>
<keyword evidence="3" id="KW-1185">Reference proteome</keyword>
<dbReference type="EMBL" id="CP063356">
    <property type="protein sequence ID" value="QOY34832.1"/>
    <property type="molecule type" value="Genomic_DNA"/>
</dbReference>
<dbReference type="KEGG" id="aia:AWH56_019220"/>
<dbReference type="Proteomes" id="UP000180175">
    <property type="component" value="Chromosome"/>
</dbReference>
<feature type="transmembrane region" description="Helical" evidence="1">
    <location>
        <begin position="170"/>
        <end position="187"/>
    </location>
</feature>
<feature type="transmembrane region" description="Helical" evidence="1">
    <location>
        <begin position="42"/>
        <end position="63"/>
    </location>
</feature>
<feature type="transmembrane region" description="Helical" evidence="1">
    <location>
        <begin position="237"/>
        <end position="260"/>
    </location>
</feature>
<proteinExistence type="predicted"/>
<gene>
    <name evidence="2" type="ORF">AWH56_019220</name>
</gene>
<reference evidence="2 3" key="1">
    <citation type="journal article" date="2017" name="Genome Announc.">
        <title>Draft Genome Sequences of Four Alkaliphilic Bacteria Belonging to the Anaerobacillus Genus.</title>
        <authorList>
            <person name="Bassil N.M."/>
            <person name="Lloyd J.R."/>
        </authorList>
    </citation>
    <scope>NUCLEOTIDE SEQUENCE [LARGE SCALE GENOMIC DNA]</scope>
    <source>
        <strain evidence="2 3">NB2006</strain>
    </source>
</reference>
<evidence type="ECO:0000313" key="2">
    <source>
        <dbReference type="EMBL" id="QOY34832.1"/>
    </source>
</evidence>
<evidence type="ECO:0000313" key="3">
    <source>
        <dbReference type="Proteomes" id="UP000180175"/>
    </source>
</evidence>
<reference evidence="2 3" key="2">
    <citation type="journal article" date="2019" name="Int. J. Syst. Evol. Microbiol.">
        <title>Anaerobacillus isosaccharinicus sp. nov., an alkaliphilic bacterium which degrades isosaccharinic acid.</title>
        <authorList>
            <person name="Bassil N.M."/>
            <person name="Lloyd J.R."/>
        </authorList>
    </citation>
    <scope>NUCLEOTIDE SEQUENCE [LARGE SCALE GENOMIC DNA]</scope>
    <source>
        <strain evidence="2 3">NB2006</strain>
    </source>
</reference>
<dbReference type="RefSeq" id="WP_182080918.1">
    <property type="nucleotide sequence ID" value="NZ_CP063356.2"/>
</dbReference>
<accession>A0A7S7L5H4</accession>
<feature type="transmembrane region" description="Helical" evidence="1">
    <location>
        <begin position="18"/>
        <end position="36"/>
    </location>
</feature>
<name>A0A7S7L5H4_9BACI</name>
<keyword evidence="1" id="KW-0472">Membrane</keyword>
<protein>
    <submittedName>
        <fullName evidence="2">Uncharacterized protein</fullName>
    </submittedName>
</protein>